<keyword evidence="4" id="KW-1000">Mitochondrion outer membrane</keyword>
<reference evidence="14" key="1">
    <citation type="submission" date="2022-11" db="UniProtKB">
        <authorList>
            <consortium name="EnsemblMetazoa"/>
        </authorList>
    </citation>
    <scope>IDENTIFICATION</scope>
</reference>
<feature type="region of interest" description="Disordered" evidence="13">
    <location>
        <begin position="55"/>
        <end position="76"/>
    </location>
</feature>
<dbReference type="EnsemblMetazoa" id="XM_038197736.1">
    <property type="protein sequence ID" value="XP_038053664.1"/>
    <property type="gene ID" value="LOC119726127"/>
</dbReference>
<dbReference type="OMA" id="RWLGLNH"/>
<evidence type="ECO:0000256" key="10">
    <source>
        <dbReference type="ARBA" id="ARBA00047761"/>
    </source>
</evidence>
<dbReference type="RefSeq" id="XP_038053664.1">
    <property type="nucleotide sequence ID" value="XM_038197736.1"/>
</dbReference>
<sequence>MSTGFRYCLRVGKMVLCGVTTGVAAAAVVYKTNGGKEDFLPTAQASWTTGYTPSTKWEGNWDRREPESLLSPNKTELDGSEYSAQIQKLKPTATRHLILIRHGHYAIEGETDEKRVLTAQGREQAELTGKRLKELDYPYSIMINSSMTRAQETADIIAKSVPLVPRGVCNMLREGAPIPPEPPVGHWKPEIKQFYEDGARIEAAFRKYFHRADPDQIKDSYEILVCHANVIRYFVCRAMQFPPEAWLRISLNHGSITWLAVRPSGRVSLRQLGDCGHMPPSKISSA</sequence>
<comment type="catalytic activity">
    <reaction evidence="11">
        <text>O-phospho-L-threonyl-[protein] + H2O = L-threonyl-[protein] + phosphate</text>
        <dbReference type="Rhea" id="RHEA:47004"/>
        <dbReference type="Rhea" id="RHEA-COMP:11060"/>
        <dbReference type="Rhea" id="RHEA-COMP:11605"/>
        <dbReference type="ChEBI" id="CHEBI:15377"/>
        <dbReference type="ChEBI" id="CHEBI:30013"/>
        <dbReference type="ChEBI" id="CHEBI:43474"/>
        <dbReference type="ChEBI" id="CHEBI:61977"/>
        <dbReference type="EC" id="3.1.3.16"/>
    </reaction>
</comment>
<accession>A0A913ZQK6</accession>
<dbReference type="Pfam" id="PF00300">
    <property type="entry name" value="His_Phos_1"/>
    <property type="match status" value="2"/>
</dbReference>
<dbReference type="AlphaFoldDB" id="A0A913ZQK6"/>
<dbReference type="PANTHER" id="PTHR20935:SF0">
    <property type="entry name" value="SERINE_THREONINE-PROTEIN PHOSPHATASE PGAM5, MITOCHONDRIAL"/>
    <property type="match status" value="1"/>
</dbReference>
<dbReference type="SUPFAM" id="SSF53254">
    <property type="entry name" value="Phosphoglycerate mutase-like"/>
    <property type="match status" value="1"/>
</dbReference>
<dbReference type="InterPro" id="IPR013078">
    <property type="entry name" value="His_Pase_superF_clade-1"/>
</dbReference>
<evidence type="ECO:0000256" key="2">
    <source>
        <dbReference type="ARBA" id="ARBA00006717"/>
    </source>
</evidence>
<comment type="similarity">
    <text evidence="2">Belongs to the phosphoglycerate mutase family. BPG-dependent PGAM subfamily.</text>
</comment>
<evidence type="ECO:0000256" key="11">
    <source>
        <dbReference type="ARBA" id="ARBA00048336"/>
    </source>
</evidence>
<evidence type="ECO:0000256" key="3">
    <source>
        <dbReference type="ARBA" id="ARBA00013081"/>
    </source>
</evidence>
<evidence type="ECO:0000256" key="13">
    <source>
        <dbReference type="SAM" id="MobiDB-lite"/>
    </source>
</evidence>
<dbReference type="CDD" id="cd07067">
    <property type="entry name" value="HP_PGM_like"/>
    <property type="match status" value="1"/>
</dbReference>
<dbReference type="EC" id="3.1.3.16" evidence="3"/>
<dbReference type="InterPro" id="IPR051021">
    <property type="entry name" value="Mito_Ser/Thr_phosphatase"/>
</dbReference>
<keyword evidence="5" id="KW-0378">Hydrolase</keyword>
<evidence type="ECO:0000256" key="9">
    <source>
        <dbReference type="ARBA" id="ARBA00040722"/>
    </source>
</evidence>
<dbReference type="GO" id="GO:0004722">
    <property type="term" value="F:protein serine/threonine phosphatase activity"/>
    <property type="evidence" value="ECO:0007669"/>
    <property type="project" value="UniProtKB-EC"/>
</dbReference>
<evidence type="ECO:0000256" key="5">
    <source>
        <dbReference type="ARBA" id="ARBA00022801"/>
    </source>
</evidence>
<evidence type="ECO:0000256" key="8">
    <source>
        <dbReference type="ARBA" id="ARBA00039765"/>
    </source>
</evidence>
<comment type="subcellular location">
    <subcellularLocation>
        <location evidence="1">Mitochondrion outer membrane</location>
    </subcellularLocation>
</comment>
<dbReference type="GO" id="GO:0005741">
    <property type="term" value="C:mitochondrial outer membrane"/>
    <property type="evidence" value="ECO:0007669"/>
    <property type="project" value="UniProtKB-SubCell"/>
</dbReference>
<evidence type="ECO:0000256" key="7">
    <source>
        <dbReference type="ARBA" id="ARBA00023136"/>
    </source>
</evidence>
<evidence type="ECO:0000256" key="12">
    <source>
        <dbReference type="PIRSR" id="PIRSR613078-2"/>
    </source>
</evidence>
<evidence type="ECO:0000256" key="1">
    <source>
        <dbReference type="ARBA" id="ARBA00004294"/>
    </source>
</evidence>
<dbReference type="FunFam" id="3.40.50.1240:FF:000009">
    <property type="entry name" value="serine/threonine-protein phosphatase PGAM5, mitochondrial isoform X1"/>
    <property type="match status" value="1"/>
</dbReference>
<keyword evidence="6" id="KW-0496">Mitochondrion</keyword>
<evidence type="ECO:0000313" key="14">
    <source>
        <dbReference type="EnsemblMetazoa" id="XP_038053664.1"/>
    </source>
</evidence>
<dbReference type="SMART" id="SM00855">
    <property type="entry name" value="PGAM"/>
    <property type="match status" value="1"/>
</dbReference>
<organism evidence="14 15">
    <name type="scientific">Patiria miniata</name>
    <name type="common">Bat star</name>
    <name type="synonym">Asterina miniata</name>
    <dbReference type="NCBI Taxonomy" id="46514"/>
    <lineage>
        <taxon>Eukaryota</taxon>
        <taxon>Metazoa</taxon>
        <taxon>Echinodermata</taxon>
        <taxon>Eleutherozoa</taxon>
        <taxon>Asterozoa</taxon>
        <taxon>Asteroidea</taxon>
        <taxon>Valvatacea</taxon>
        <taxon>Valvatida</taxon>
        <taxon>Asterinidae</taxon>
        <taxon>Patiria</taxon>
    </lineage>
</organism>
<dbReference type="Gene3D" id="3.40.50.1240">
    <property type="entry name" value="Phosphoglycerate mutase-like"/>
    <property type="match status" value="1"/>
</dbReference>
<dbReference type="GO" id="GO:0090141">
    <property type="term" value="P:positive regulation of mitochondrial fission"/>
    <property type="evidence" value="ECO:0007669"/>
    <property type="project" value="TreeGrafter"/>
</dbReference>
<dbReference type="InterPro" id="IPR029033">
    <property type="entry name" value="His_PPase_superfam"/>
</dbReference>
<evidence type="ECO:0000256" key="6">
    <source>
        <dbReference type="ARBA" id="ARBA00023128"/>
    </source>
</evidence>
<comment type="catalytic activity">
    <reaction evidence="10">
        <text>O-phospho-L-seryl-[protein] + H2O = L-seryl-[protein] + phosphate</text>
        <dbReference type="Rhea" id="RHEA:20629"/>
        <dbReference type="Rhea" id="RHEA-COMP:9863"/>
        <dbReference type="Rhea" id="RHEA-COMP:11604"/>
        <dbReference type="ChEBI" id="CHEBI:15377"/>
        <dbReference type="ChEBI" id="CHEBI:29999"/>
        <dbReference type="ChEBI" id="CHEBI:43474"/>
        <dbReference type="ChEBI" id="CHEBI:83421"/>
        <dbReference type="EC" id="3.1.3.16"/>
    </reaction>
</comment>
<dbReference type="PANTHER" id="PTHR20935">
    <property type="entry name" value="PHOSPHOGLYCERATE MUTASE-RELATED"/>
    <property type="match status" value="1"/>
</dbReference>
<evidence type="ECO:0000256" key="4">
    <source>
        <dbReference type="ARBA" id="ARBA00022787"/>
    </source>
</evidence>
<evidence type="ECO:0000313" key="15">
    <source>
        <dbReference type="Proteomes" id="UP000887568"/>
    </source>
</evidence>
<keyword evidence="7" id="KW-0472">Membrane</keyword>
<keyword evidence="15" id="KW-1185">Reference proteome</keyword>
<dbReference type="Proteomes" id="UP000887568">
    <property type="component" value="Unplaced"/>
</dbReference>
<dbReference type="GeneID" id="119726127"/>
<name>A0A913ZQK6_PATMI</name>
<protein>
    <recommendedName>
        <fullName evidence="8">Serine/threonine-protein phosphatase PGAM5, mitochondrial</fullName>
        <ecNumber evidence="3">3.1.3.16</ecNumber>
    </recommendedName>
    <alternativeName>
        <fullName evidence="9">Serine/threonine-protein phosphatase Pgam5, mitochondrial</fullName>
    </alternativeName>
</protein>
<proteinExistence type="inferred from homology"/>
<dbReference type="OrthoDB" id="2118094at2759"/>
<feature type="binding site" evidence="12">
    <location>
        <position position="149"/>
    </location>
    <ligand>
        <name>substrate</name>
    </ligand>
</feature>